<sequence length="426" mass="48880">MNQPQYVQINNTLIFLDKQLSKTDIEHINMKFVLYFIAPFVETIDSGVFLTKQQIRFAWFPRAKQFGDRAFAQCKNLFSIVCDNVEEIGEECFKDCYNLTSATLNRIKQLPSKAFNDTAIQLIRCDSCIKIAKDCCNGNLQLETIDFATLTKINFDSNFQNCKNLVNFRMPMVKNVNGEIKGQINVSADSNNMIKQRGIVNDIPKTKWMPDFINRKLNNIGDKVLNRTLVTQTFQTQQINRIKGLVLLNQISIQQEVFYDNKMLNFVYAPLTKSVEYMAFQECYFLSRFISHKLQFVGKQAFCSCYALSDIDLSKVTTIEEDAFFNTSLVNVKLPCLEKLCNCLSDQVLQVIGLKLTSISQQCVKTLKIANVVAPNLEIGRNQEIKFQEIYIDRFAERWSLKKSIEKSSKICALVRESVVCKKAGK</sequence>
<dbReference type="PANTHER" id="PTHR45661">
    <property type="entry name" value="SURFACE ANTIGEN"/>
    <property type="match status" value="1"/>
</dbReference>
<dbReference type="InterPro" id="IPR032675">
    <property type="entry name" value="LRR_dom_sf"/>
</dbReference>
<protein>
    <submittedName>
        <fullName evidence="1">Leucine rich repeats-containing protein</fullName>
    </submittedName>
</protein>
<evidence type="ECO:0000313" key="1">
    <source>
        <dbReference type="EMBL" id="JAP93191.1"/>
    </source>
</evidence>
<name>A0A146KCL0_9EUKA</name>
<organism evidence="1">
    <name type="scientific">Trepomonas sp. PC1</name>
    <dbReference type="NCBI Taxonomy" id="1076344"/>
    <lineage>
        <taxon>Eukaryota</taxon>
        <taxon>Metamonada</taxon>
        <taxon>Diplomonadida</taxon>
        <taxon>Hexamitidae</taxon>
        <taxon>Hexamitinae</taxon>
        <taxon>Trepomonas</taxon>
    </lineage>
</organism>
<dbReference type="AlphaFoldDB" id="A0A146KCL0"/>
<dbReference type="InterPro" id="IPR026906">
    <property type="entry name" value="LRR_5"/>
</dbReference>
<dbReference type="SUPFAM" id="SSF52058">
    <property type="entry name" value="L domain-like"/>
    <property type="match status" value="2"/>
</dbReference>
<gene>
    <name evidence="1" type="ORF">TPC1_14621</name>
</gene>
<dbReference type="EMBL" id="GDID01003415">
    <property type="protein sequence ID" value="JAP93191.1"/>
    <property type="molecule type" value="Transcribed_RNA"/>
</dbReference>
<dbReference type="Pfam" id="PF13306">
    <property type="entry name" value="LRR_5"/>
    <property type="match status" value="2"/>
</dbReference>
<dbReference type="InterPro" id="IPR053139">
    <property type="entry name" value="Surface_bspA-like"/>
</dbReference>
<reference evidence="1" key="1">
    <citation type="submission" date="2015-07" db="EMBL/GenBank/DDBJ databases">
        <title>Adaptation to a free-living lifestyle via gene acquisitions in the diplomonad Trepomonas sp. PC1.</title>
        <authorList>
            <person name="Xu F."/>
            <person name="Jerlstrom-Hultqvist J."/>
            <person name="Kolisko M."/>
            <person name="Simpson A.G.B."/>
            <person name="Roger A.J."/>
            <person name="Svard S.G."/>
            <person name="Andersson J.O."/>
        </authorList>
    </citation>
    <scope>NUCLEOTIDE SEQUENCE</scope>
    <source>
        <strain evidence="1">PC1</strain>
    </source>
</reference>
<accession>A0A146KCL0</accession>
<dbReference type="Gene3D" id="3.80.10.10">
    <property type="entry name" value="Ribonuclease Inhibitor"/>
    <property type="match status" value="2"/>
</dbReference>
<dbReference type="PANTHER" id="PTHR45661:SF3">
    <property type="entry name" value="IG-LIKE DOMAIN-CONTAINING PROTEIN"/>
    <property type="match status" value="1"/>
</dbReference>
<proteinExistence type="predicted"/>